<feature type="domain" description="Knr4/Smi1-like" evidence="1">
    <location>
        <begin position="45"/>
        <end position="171"/>
    </location>
</feature>
<keyword evidence="3" id="KW-1185">Reference proteome</keyword>
<protein>
    <submittedName>
        <fullName evidence="2">SMI1/KNR4 family protein</fullName>
    </submittedName>
</protein>
<dbReference type="SUPFAM" id="SSF160631">
    <property type="entry name" value="SMI1/KNR4-like"/>
    <property type="match status" value="1"/>
</dbReference>
<accession>A0A931MEB0</accession>
<dbReference type="AlphaFoldDB" id="A0A931MEB0"/>
<name>A0A931MEB0_9BACT</name>
<dbReference type="Pfam" id="PF09346">
    <property type="entry name" value="SMI1_KNR4"/>
    <property type="match status" value="1"/>
</dbReference>
<evidence type="ECO:0000313" key="2">
    <source>
        <dbReference type="EMBL" id="MBG9378818.1"/>
    </source>
</evidence>
<organism evidence="2 3">
    <name type="scientific">Panacibacter microcysteis</name>
    <dbReference type="NCBI Taxonomy" id="2793269"/>
    <lineage>
        <taxon>Bacteria</taxon>
        <taxon>Pseudomonadati</taxon>
        <taxon>Bacteroidota</taxon>
        <taxon>Chitinophagia</taxon>
        <taxon>Chitinophagales</taxon>
        <taxon>Chitinophagaceae</taxon>
        <taxon>Panacibacter</taxon>
    </lineage>
</organism>
<evidence type="ECO:0000313" key="3">
    <source>
        <dbReference type="Proteomes" id="UP000628448"/>
    </source>
</evidence>
<proteinExistence type="predicted"/>
<dbReference type="InterPro" id="IPR018958">
    <property type="entry name" value="Knr4/Smi1-like_dom"/>
</dbReference>
<gene>
    <name evidence="2" type="ORF">I5907_21475</name>
</gene>
<dbReference type="RefSeq" id="WP_196992923.1">
    <property type="nucleotide sequence ID" value="NZ_JADWYR010000007.1"/>
</dbReference>
<sequence length="182" mass="21810">MDTYDNFFKAYYDDCKDSLLKFYEGSLKVTADNYYDLVLQKTKIKLSDFDNIEKKIKLKIPIEFKRFFMTAYGYERYFQLPTMTLATAWYENPFAELNDLLFEQGLSKKMLEQKLIPIAFYQDNFYVCLDLRQPENEIDTPITYFDLNAGMQNQQPLLEEHVFPSFKNFIEHLTNCILTRTY</sequence>
<dbReference type="EMBL" id="JADWYR010000007">
    <property type="protein sequence ID" value="MBG9378818.1"/>
    <property type="molecule type" value="Genomic_DNA"/>
</dbReference>
<dbReference type="Gene3D" id="3.40.1580.10">
    <property type="entry name" value="SMI1/KNR4-like"/>
    <property type="match status" value="1"/>
</dbReference>
<dbReference type="Proteomes" id="UP000628448">
    <property type="component" value="Unassembled WGS sequence"/>
</dbReference>
<reference evidence="2" key="1">
    <citation type="submission" date="2020-11" db="EMBL/GenBank/DDBJ databases">
        <title>Bacterial whole genome sequence for Panacibacter sp. DH6.</title>
        <authorList>
            <person name="Le V."/>
            <person name="Ko S."/>
            <person name="Ahn C.-Y."/>
            <person name="Oh H.-M."/>
        </authorList>
    </citation>
    <scope>NUCLEOTIDE SEQUENCE</scope>
    <source>
        <strain evidence="2">DH6</strain>
    </source>
</reference>
<comment type="caution">
    <text evidence="2">The sequence shown here is derived from an EMBL/GenBank/DDBJ whole genome shotgun (WGS) entry which is preliminary data.</text>
</comment>
<evidence type="ECO:0000259" key="1">
    <source>
        <dbReference type="Pfam" id="PF09346"/>
    </source>
</evidence>
<dbReference type="InterPro" id="IPR037883">
    <property type="entry name" value="Knr4/Smi1-like_sf"/>
</dbReference>